<dbReference type="InterPro" id="IPR001969">
    <property type="entry name" value="Aspartic_peptidase_AS"/>
</dbReference>
<evidence type="ECO:0000256" key="12">
    <source>
        <dbReference type="PIRSR" id="PIRSR601461-1"/>
    </source>
</evidence>
<comment type="caution">
    <text evidence="18">The sequence shown here is derived from an EMBL/GenBank/DDBJ whole genome shotgun (WGS) entry which is preliminary data.</text>
</comment>
<dbReference type="Pfam" id="PF00026">
    <property type="entry name" value="Asp"/>
    <property type="match status" value="2"/>
</dbReference>
<keyword evidence="5" id="KW-0964">Secreted</keyword>
<evidence type="ECO:0000256" key="15">
    <source>
        <dbReference type="SAM" id="MobiDB-lite"/>
    </source>
</evidence>
<dbReference type="EMBL" id="JABWAB010000013">
    <property type="protein sequence ID" value="KAF6042889.1"/>
    <property type="molecule type" value="Genomic_DNA"/>
</dbReference>
<feature type="compositionally biased region" description="Polar residues" evidence="15">
    <location>
        <begin position="156"/>
        <end position="169"/>
    </location>
</feature>
<dbReference type="PROSITE" id="PS00141">
    <property type="entry name" value="ASP_PROTEASE"/>
    <property type="match status" value="1"/>
</dbReference>
<feature type="region of interest" description="Disordered" evidence="15">
    <location>
        <begin position="469"/>
        <end position="507"/>
    </location>
</feature>
<evidence type="ECO:0000256" key="5">
    <source>
        <dbReference type="ARBA" id="ARBA00022525"/>
    </source>
</evidence>
<comment type="similarity">
    <text evidence="3 14">Belongs to the peptidase A1 family.</text>
</comment>
<dbReference type="GO" id="GO:0005576">
    <property type="term" value="C:extracellular region"/>
    <property type="evidence" value="ECO:0007669"/>
    <property type="project" value="UniProtKB-SubCell"/>
</dbReference>
<evidence type="ECO:0000256" key="3">
    <source>
        <dbReference type="ARBA" id="ARBA00007447"/>
    </source>
</evidence>
<sequence>MKFTNIVLATLFSTSTVTANQATGSFKIDFNVERSEPRFVKRTDVEGTVLMELSNQKILYVAELQLGSNHDDVVVHVDTGSADLWVPATDVNCTKENPFAALLQGQAGNNNNNTEQSSKSVATSRRNKRADDQVYSALNSSDEPLPTNVPEVGNTGVESNSSSAGDNTQPVASNTCIALGAFNTEASETFENNGTNPFMTLYGDGDYALGVWVRDTIKIGNVSISDVTFAVANRTSNVMGVLGIGLRGLEATSQLGYVYDNLPYKMKADGVINKVLYSLYLNEADAKSGSVLFGAIDHAKYKENLETIPIVEGRDGTLSDFSVELKQISLSRDGNSDDLLQNSTNVILDSGSTVSYLLPHQLEAVGQAFDGELSDGKYKVDCELLNSNSTLDLTFGSKIINVPVSKLILPQNETSCYLGILPQPQEQNQKTYALFGDNILRSAYIVYDLEDLQVQIAQARYTDEEDIRVVGGKESTRGASGTNSTSNGTDSGDSGIVAPNEQESGGDSVYKSSWIFVLSGLIIPLCLV</sequence>
<evidence type="ECO:0000256" key="10">
    <source>
        <dbReference type="ARBA" id="ARBA00023145"/>
    </source>
</evidence>
<evidence type="ECO:0000256" key="1">
    <source>
        <dbReference type="ARBA" id="ARBA00001675"/>
    </source>
</evidence>
<dbReference type="InterPro" id="IPR033121">
    <property type="entry name" value="PEPTIDASE_A1"/>
</dbReference>
<keyword evidence="9 14" id="KW-0378">Hydrolase</keyword>
<evidence type="ECO:0000256" key="9">
    <source>
        <dbReference type="ARBA" id="ARBA00022801"/>
    </source>
</evidence>
<comment type="catalytic activity">
    <reaction evidence="1">
        <text>Preferential cleavage at the carboxyl of hydrophobic amino acids, but fails to cleave 15-Leu-|-Tyr-16, 16-Tyr-|-Leu-17 and 24-Phe-|-Phe-25 of insulin B chain. Activates trypsinogen, and degrades keratin.</text>
        <dbReference type="EC" id="3.4.23.24"/>
    </reaction>
</comment>
<evidence type="ECO:0000256" key="14">
    <source>
        <dbReference type="RuleBase" id="RU000454"/>
    </source>
</evidence>
<protein>
    <recommendedName>
        <fullName evidence="4">candidapepsin</fullName>
        <ecNumber evidence="4">3.4.23.24</ecNumber>
    </recommendedName>
</protein>
<dbReference type="SUPFAM" id="SSF50630">
    <property type="entry name" value="Acid proteases"/>
    <property type="match status" value="1"/>
</dbReference>
<organism evidence="18 19">
    <name type="scientific">Candida parapsilosis</name>
    <name type="common">Yeast</name>
    <dbReference type="NCBI Taxonomy" id="5480"/>
    <lineage>
        <taxon>Eukaryota</taxon>
        <taxon>Fungi</taxon>
        <taxon>Dikarya</taxon>
        <taxon>Ascomycota</taxon>
        <taxon>Saccharomycotina</taxon>
        <taxon>Pichiomycetes</taxon>
        <taxon>Debaryomycetaceae</taxon>
        <taxon>Candida/Lodderomyces clade</taxon>
        <taxon>Candida</taxon>
    </lineage>
</organism>
<evidence type="ECO:0000256" key="6">
    <source>
        <dbReference type="ARBA" id="ARBA00022670"/>
    </source>
</evidence>
<dbReference type="EC" id="3.4.23.24" evidence="4"/>
<evidence type="ECO:0000313" key="19">
    <source>
        <dbReference type="Proteomes" id="UP000590412"/>
    </source>
</evidence>
<dbReference type="PANTHER" id="PTHR47966">
    <property type="entry name" value="BETA-SITE APP-CLEAVING ENZYME, ISOFORM A-RELATED"/>
    <property type="match status" value="1"/>
</dbReference>
<evidence type="ECO:0000256" key="4">
    <source>
        <dbReference type="ARBA" id="ARBA00013207"/>
    </source>
</evidence>
<feature type="compositionally biased region" description="Polar residues" evidence="15">
    <location>
        <begin position="114"/>
        <end position="124"/>
    </location>
</feature>
<evidence type="ECO:0000256" key="13">
    <source>
        <dbReference type="PIRSR" id="PIRSR601461-2"/>
    </source>
</evidence>
<feature type="compositionally biased region" description="Low complexity" evidence="15">
    <location>
        <begin position="477"/>
        <end position="495"/>
    </location>
</feature>
<dbReference type="PANTHER" id="PTHR47966:SF65">
    <property type="entry name" value="ASPARTIC-TYPE ENDOPEPTIDASE"/>
    <property type="match status" value="1"/>
</dbReference>
<feature type="disulfide bond" evidence="13">
    <location>
        <begin position="382"/>
        <end position="416"/>
    </location>
</feature>
<gene>
    <name evidence="18" type="ORF">FOB60_005643</name>
</gene>
<accession>A0A8X7NGP5</accession>
<dbReference type="PROSITE" id="PS51767">
    <property type="entry name" value="PEPTIDASE_A1"/>
    <property type="match status" value="1"/>
</dbReference>
<feature type="active site" evidence="12">
    <location>
        <position position="78"/>
    </location>
</feature>
<evidence type="ECO:0000256" key="16">
    <source>
        <dbReference type="SAM" id="SignalP"/>
    </source>
</evidence>
<evidence type="ECO:0000256" key="8">
    <source>
        <dbReference type="ARBA" id="ARBA00022750"/>
    </source>
</evidence>
<evidence type="ECO:0000259" key="17">
    <source>
        <dbReference type="PROSITE" id="PS51767"/>
    </source>
</evidence>
<dbReference type="InterPro" id="IPR033876">
    <property type="entry name" value="SAP-like"/>
</dbReference>
<feature type="active site" evidence="12">
    <location>
        <position position="349"/>
    </location>
</feature>
<reference evidence="18" key="1">
    <citation type="submission" date="2020-03" db="EMBL/GenBank/DDBJ databases">
        <title>FDA dAtabase for Regulatory Grade micrObial Sequences (FDA-ARGOS): Supporting development and validation of Infectious Disease Dx tests.</title>
        <authorList>
            <person name="Campos J."/>
            <person name="Goldberg B."/>
            <person name="Tallon L."/>
            <person name="Sadzewicz L."/>
            <person name="Vavikolanu K."/>
            <person name="Mehta A."/>
            <person name="Aluvathingal J."/>
            <person name="Nadendla S."/>
            <person name="Nandy P."/>
            <person name="Geyer C."/>
            <person name="Yan Y."/>
            <person name="Sichtig H."/>
        </authorList>
    </citation>
    <scope>NUCLEOTIDE SEQUENCE [LARGE SCALE GENOMIC DNA]</scope>
    <source>
        <strain evidence="18">FDAARGOS_652</strain>
    </source>
</reference>
<feature type="compositionally biased region" description="Low complexity" evidence="15">
    <location>
        <begin position="104"/>
        <end position="113"/>
    </location>
</feature>
<evidence type="ECO:0000256" key="2">
    <source>
        <dbReference type="ARBA" id="ARBA00004613"/>
    </source>
</evidence>
<keyword evidence="6 14" id="KW-0645">Protease</keyword>
<dbReference type="GO" id="GO:0006508">
    <property type="term" value="P:proteolysis"/>
    <property type="evidence" value="ECO:0007669"/>
    <property type="project" value="UniProtKB-KW"/>
</dbReference>
<dbReference type="Gene3D" id="2.40.70.10">
    <property type="entry name" value="Acid Proteases"/>
    <property type="match status" value="2"/>
</dbReference>
<keyword evidence="8 14" id="KW-0064">Aspartyl protease</keyword>
<dbReference type="AlphaFoldDB" id="A0A8X7NGP5"/>
<keyword evidence="11 13" id="KW-1015">Disulfide bond</keyword>
<comment type="subcellular location">
    <subcellularLocation>
        <location evidence="2">Secreted</location>
    </subcellularLocation>
</comment>
<evidence type="ECO:0000256" key="11">
    <source>
        <dbReference type="ARBA" id="ARBA00023157"/>
    </source>
</evidence>
<feature type="region of interest" description="Disordered" evidence="15">
    <location>
        <begin position="104"/>
        <end position="169"/>
    </location>
</feature>
<dbReference type="CDD" id="cd05474">
    <property type="entry name" value="SAP_like"/>
    <property type="match status" value="1"/>
</dbReference>
<dbReference type="InterPro" id="IPR001461">
    <property type="entry name" value="Aspartic_peptidase_A1"/>
</dbReference>
<feature type="domain" description="Peptidase A1" evidence="17">
    <location>
        <begin position="60"/>
        <end position="457"/>
    </location>
</feature>
<feature type="chain" id="PRO_5044694501" description="candidapepsin" evidence="16">
    <location>
        <begin position="20"/>
        <end position="528"/>
    </location>
</feature>
<dbReference type="Proteomes" id="UP000590412">
    <property type="component" value="Unassembled WGS sequence"/>
</dbReference>
<keyword evidence="7 16" id="KW-0732">Signal</keyword>
<feature type="signal peptide" evidence="16">
    <location>
        <begin position="1"/>
        <end position="19"/>
    </location>
</feature>
<proteinExistence type="inferred from homology"/>
<dbReference type="GO" id="GO:0004190">
    <property type="term" value="F:aspartic-type endopeptidase activity"/>
    <property type="evidence" value="ECO:0007669"/>
    <property type="project" value="UniProtKB-KW"/>
</dbReference>
<evidence type="ECO:0000313" key="18">
    <source>
        <dbReference type="EMBL" id="KAF6042889.1"/>
    </source>
</evidence>
<dbReference type="PRINTS" id="PR00792">
    <property type="entry name" value="PEPSIN"/>
</dbReference>
<dbReference type="InterPro" id="IPR021109">
    <property type="entry name" value="Peptidase_aspartic_dom_sf"/>
</dbReference>
<keyword evidence="10" id="KW-0865">Zymogen</keyword>
<evidence type="ECO:0000256" key="7">
    <source>
        <dbReference type="ARBA" id="ARBA00022729"/>
    </source>
</evidence>
<name>A0A8X7NGP5_CANPA</name>